<evidence type="ECO:0000313" key="3">
    <source>
        <dbReference type="WBParaSite" id="OFLC_0000517201-mRNA-1"/>
    </source>
</evidence>
<organism evidence="3">
    <name type="scientific">Onchocerca flexuosa</name>
    <dbReference type="NCBI Taxonomy" id="387005"/>
    <lineage>
        <taxon>Eukaryota</taxon>
        <taxon>Metazoa</taxon>
        <taxon>Ecdysozoa</taxon>
        <taxon>Nematoda</taxon>
        <taxon>Chromadorea</taxon>
        <taxon>Rhabditida</taxon>
        <taxon>Spirurina</taxon>
        <taxon>Spiruromorpha</taxon>
        <taxon>Filarioidea</taxon>
        <taxon>Onchocercidae</taxon>
        <taxon>Onchocerca</taxon>
    </lineage>
</organism>
<accession>A0A183HCG1</accession>
<evidence type="ECO:0000313" key="1">
    <source>
        <dbReference type="EMBL" id="VDO42269.1"/>
    </source>
</evidence>
<dbReference type="WBParaSite" id="OFLC_0000517201-mRNA-1">
    <property type="protein sequence ID" value="OFLC_0000517201-mRNA-1"/>
    <property type="gene ID" value="OFLC_0000517201"/>
</dbReference>
<evidence type="ECO:0000313" key="2">
    <source>
        <dbReference type="Proteomes" id="UP000267606"/>
    </source>
</evidence>
<protein>
    <submittedName>
        <fullName evidence="3">Lipoxygenase domain-containing protein</fullName>
    </submittedName>
</protein>
<dbReference type="PANTHER" id="PTHR21523">
    <property type="match status" value="1"/>
</dbReference>
<dbReference type="PANTHER" id="PTHR21523:SF37">
    <property type="entry name" value="MLT-TEN (MLT-10) RELATED"/>
    <property type="match status" value="1"/>
</dbReference>
<keyword evidence="2" id="KW-1185">Reference proteome</keyword>
<dbReference type="InterPro" id="IPR006954">
    <property type="entry name" value="Mlt-10-like"/>
</dbReference>
<gene>
    <name evidence="1" type="ORF">OFLC_LOCUS5173</name>
</gene>
<sequence>MVLGGVNGTKLENKTLRFASPRLLSMEPDNVKDQISIFSPSLFSMHDKGEGLEALTSIPKLMKVAGNRDYEEWLNFIIEASGTTDAIQKLKEKQELDWLPPAYKSMPRGIDGQPLYFTKENVTEIDPELGRKMELYENLSYSLTSKQLEDFNTTGFSMMTPKQLMMFYGPQSPLNDSKSLEFFLSLSEDDMQRLLLDDIRKLANKHSSLKIRQKRQVTVLTPTAFGATALQARAGSLSVLSPAAFTIGALNARVLSLTLLSPSAITVGLLSPGALLLTILSPSALGLVLLGPSMLAASVLSPSTLSLSVLSPSALSANVFSPSIFTGSVLSPSCLTASAFSPSAYGLSLFSPRCLSVSYFSPSARNLVLFSPSYYTRSINSTGVNNTIMFSPSVAS</sequence>
<dbReference type="Proteomes" id="UP000267606">
    <property type="component" value="Unassembled WGS sequence"/>
</dbReference>
<reference evidence="3" key="1">
    <citation type="submission" date="2016-06" db="UniProtKB">
        <authorList>
            <consortium name="WormBaseParasite"/>
        </authorList>
    </citation>
    <scope>IDENTIFICATION</scope>
</reference>
<dbReference type="STRING" id="387005.A0A183HCG1"/>
<name>A0A183HCG1_9BILA</name>
<dbReference type="AlphaFoldDB" id="A0A183HCG1"/>
<reference evidence="1 2" key="2">
    <citation type="submission" date="2018-11" db="EMBL/GenBank/DDBJ databases">
        <authorList>
            <consortium name="Pathogen Informatics"/>
        </authorList>
    </citation>
    <scope>NUCLEOTIDE SEQUENCE [LARGE SCALE GENOMIC DNA]</scope>
</reference>
<proteinExistence type="predicted"/>
<dbReference type="EMBL" id="UZAJ01004304">
    <property type="protein sequence ID" value="VDO42269.1"/>
    <property type="molecule type" value="Genomic_DNA"/>
</dbReference>
<dbReference type="Pfam" id="PF04870">
    <property type="entry name" value="Moulting_cycle"/>
    <property type="match status" value="1"/>
</dbReference>